<evidence type="ECO:0000256" key="1">
    <source>
        <dbReference type="ARBA" id="ARBA00006429"/>
    </source>
</evidence>
<dbReference type="InterPro" id="IPR044925">
    <property type="entry name" value="His-Me_finger_sf"/>
</dbReference>
<dbReference type="PANTHER" id="PTHR33607">
    <property type="entry name" value="ENDONUCLEASE-1"/>
    <property type="match status" value="1"/>
</dbReference>
<dbReference type="InterPro" id="IPR007346">
    <property type="entry name" value="Endonuclease-I"/>
</dbReference>
<dbReference type="SUPFAM" id="SSF54060">
    <property type="entry name" value="His-Me finger endonucleases"/>
    <property type="match status" value="1"/>
</dbReference>
<comment type="similarity">
    <text evidence="1">Belongs to the EndA/NucM nuclease family.</text>
</comment>
<dbReference type="GO" id="GO:0004518">
    <property type="term" value="F:nuclease activity"/>
    <property type="evidence" value="ECO:0007669"/>
    <property type="project" value="UniProtKB-KW"/>
</dbReference>
<sequence>MKKFYLLLLFFSCLITAQQPYYDSIDFTGLTGDNLKNSLAQLIDNASTTYTYGDVRDDFKFMELDPDDTTNNNVLLLYGYVNDISCTTSPLTSDRRIRNKNDFGGLSCDYNREHVFARSNANPGMGPTDNSFTGIVADPHNLRPADRDRNSTRSNRKFADATGNSRVLPSGDWYPGDEWKGDVARIMMYMYTRYGERCLPELNASGAKQGTTDMLQILLQWNVDDPVSDIEDNRNNFLEGVYLNRNPFIDNPALATAIWGGPDAEDRWGNILSVSNFRQPKVKIYPNPVSGNEVSIISTKDIVLEIYDVLGKKVKQQNLTSNQKKINISGLKKGIYLLRLKSDTGTITKKLVRQ</sequence>
<keyword evidence="3 6" id="KW-0732">Signal</keyword>
<evidence type="ECO:0000256" key="2">
    <source>
        <dbReference type="ARBA" id="ARBA00022722"/>
    </source>
</evidence>
<dbReference type="InterPro" id="IPR026444">
    <property type="entry name" value="Secre_tail"/>
</dbReference>
<feature type="chain" id="PRO_5020678268" evidence="6">
    <location>
        <begin position="18"/>
        <end position="354"/>
    </location>
</feature>
<feature type="domain" description="Secretion system C-terminal sorting" evidence="7">
    <location>
        <begin position="284"/>
        <end position="352"/>
    </location>
</feature>
<feature type="compositionally biased region" description="Basic and acidic residues" evidence="5">
    <location>
        <begin position="140"/>
        <end position="151"/>
    </location>
</feature>
<evidence type="ECO:0000313" key="9">
    <source>
        <dbReference type="Proteomes" id="UP000295714"/>
    </source>
</evidence>
<dbReference type="PANTHER" id="PTHR33607:SF2">
    <property type="entry name" value="ENDONUCLEASE-1"/>
    <property type="match status" value="1"/>
</dbReference>
<evidence type="ECO:0000256" key="3">
    <source>
        <dbReference type="ARBA" id="ARBA00022729"/>
    </source>
</evidence>
<dbReference type="EMBL" id="SMGI01000001">
    <property type="protein sequence ID" value="TCK68904.1"/>
    <property type="molecule type" value="Genomic_DNA"/>
</dbReference>
<evidence type="ECO:0000259" key="7">
    <source>
        <dbReference type="Pfam" id="PF18962"/>
    </source>
</evidence>
<dbReference type="Pfam" id="PF04231">
    <property type="entry name" value="Endonuclease_1"/>
    <property type="match status" value="1"/>
</dbReference>
<comment type="caution">
    <text evidence="8">The sequence shown here is derived from an EMBL/GenBank/DDBJ whole genome shotgun (WGS) entry which is preliminary data.</text>
</comment>
<dbReference type="RefSeq" id="WP_132703074.1">
    <property type="nucleotide sequence ID" value="NZ_SMGI01000001.1"/>
</dbReference>
<evidence type="ECO:0000313" key="8">
    <source>
        <dbReference type="EMBL" id="TCK68904.1"/>
    </source>
</evidence>
<feature type="signal peptide" evidence="6">
    <location>
        <begin position="1"/>
        <end position="17"/>
    </location>
</feature>
<proteinExistence type="inferred from homology"/>
<reference evidence="8 9" key="1">
    <citation type="journal article" date="2015" name="Stand. Genomic Sci.">
        <title>Genomic Encyclopedia of Bacterial and Archaeal Type Strains, Phase III: the genomes of soil and plant-associated and newly described type strains.</title>
        <authorList>
            <person name="Whitman W.B."/>
            <person name="Woyke T."/>
            <person name="Klenk H.P."/>
            <person name="Zhou Y."/>
            <person name="Lilburn T.G."/>
            <person name="Beck B.J."/>
            <person name="De Vos P."/>
            <person name="Vandamme P."/>
            <person name="Eisen J.A."/>
            <person name="Garrity G."/>
            <person name="Hugenholtz P."/>
            <person name="Kyrpides N.C."/>
        </authorList>
    </citation>
    <scope>NUCLEOTIDE SEQUENCE [LARGE SCALE GENOMIC DNA]</scope>
    <source>
        <strain evidence="8 9">CECT 8445</strain>
    </source>
</reference>
<dbReference type="AlphaFoldDB" id="A0A4R1KUU1"/>
<dbReference type="Proteomes" id="UP000295714">
    <property type="component" value="Unassembled WGS sequence"/>
</dbReference>
<evidence type="ECO:0000256" key="4">
    <source>
        <dbReference type="ARBA" id="ARBA00022801"/>
    </source>
</evidence>
<dbReference type="OrthoDB" id="5485925at2"/>
<evidence type="ECO:0000256" key="5">
    <source>
        <dbReference type="SAM" id="MobiDB-lite"/>
    </source>
</evidence>
<dbReference type="NCBIfam" id="TIGR04183">
    <property type="entry name" value="Por_Secre_tail"/>
    <property type="match status" value="1"/>
</dbReference>
<dbReference type="Pfam" id="PF18962">
    <property type="entry name" value="Por_Secre_tail"/>
    <property type="match status" value="1"/>
</dbReference>
<accession>A0A4R1KUU1</accession>
<name>A0A4R1KUU1_9FLAO</name>
<keyword evidence="2" id="KW-0540">Nuclease</keyword>
<feature type="region of interest" description="Disordered" evidence="5">
    <location>
        <begin position="139"/>
        <end position="163"/>
    </location>
</feature>
<organism evidence="8 9">
    <name type="scientific">Winogradskyella wandonensis</name>
    <dbReference type="NCBI Taxonomy" id="1442586"/>
    <lineage>
        <taxon>Bacteria</taxon>
        <taxon>Pseudomonadati</taxon>
        <taxon>Bacteroidota</taxon>
        <taxon>Flavobacteriia</taxon>
        <taxon>Flavobacteriales</taxon>
        <taxon>Flavobacteriaceae</taxon>
        <taxon>Winogradskyella</taxon>
    </lineage>
</organism>
<protein>
    <submittedName>
        <fullName evidence="8">Putative secreted protein (Por secretion system target)</fullName>
    </submittedName>
</protein>
<keyword evidence="9" id="KW-1185">Reference proteome</keyword>
<evidence type="ECO:0000256" key="6">
    <source>
        <dbReference type="SAM" id="SignalP"/>
    </source>
</evidence>
<gene>
    <name evidence="8" type="ORF">DFQ05_0414</name>
</gene>
<dbReference type="GO" id="GO:0016787">
    <property type="term" value="F:hydrolase activity"/>
    <property type="evidence" value="ECO:0007669"/>
    <property type="project" value="UniProtKB-KW"/>
</dbReference>
<keyword evidence="4" id="KW-0378">Hydrolase</keyword>